<keyword evidence="8" id="KW-1185">Reference proteome</keyword>
<evidence type="ECO:0000256" key="1">
    <source>
        <dbReference type="ARBA" id="ARBA00000085"/>
    </source>
</evidence>
<evidence type="ECO:0000256" key="5">
    <source>
        <dbReference type="ARBA" id="ARBA00023012"/>
    </source>
</evidence>
<dbReference type="SUPFAM" id="SSF55874">
    <property type="entry name" value="ATPase domain of HSP90 chaperone/DNA topoisomerase II/histidine kinase"/>
    <property type="match status" value="1"/>
</dbReference>
<evidence type="ECO:0000256" key="2">
    <source>
        <dbReference type="ARBA" id="ARBA00012438"/>
    </source>
</evidence>
<reference evidence="7 8" key="1">
    <citation type="submission" date="2016-10" db="EMBL/GenBank/DDBJ databases">
        <authorList>
            <person name="de Groot N.N."/>
        </authorList>
    </citation>
    <scope>NUCLEOTIDE SEQUENCE [LARGE SCALE GENOMIC DNA]</scope>
    <source>
        <strain evidence="7 8">DSM 16957</strain>
    </source>
</reference>
<comment type="catalytic activity">
    <reaction evidence="1">
        <text>ATP + protein L-histidine = ADP + protein N-phospho-L-histidine.</text>
        <dbReference type="EC" id="2.7.13.3"/>
    </reaction>
</comment>
<dbReference type="EC" id="2.7.13.3" evidence="2"/>
<keyword evidence="4 7" id="KW-0418">Kinase</keyword>
<name>A0A1G6S810_9GAMM</name>
<dbReference type="CDD" id="cd16917">
    <property type="entry name" value="HATPase_UhpB-NarQ-NarX-like"/>
    <property type="match status" value="1"/>
</dbReference>
<dbReference type="InterPro" id="IPR050482">
    <property type="entry name" value="Sensor_HK_TwoCompSys"/>
</dbReference>
<keyword evidence="3" id="KW-0808">Transferase</keyword>
<dbReference type="OrthoDB" id="9797605at2"/>
<keyword evidence="5" id="KW-0902">Two-component regulatory system</keyword>
<dbReference type="SMART" id="SM00387">
    <property type="entry name" value="HATPase_c"/>
    <property type="match status" value="1"/>
</dbReference>
<dbReference type="PANTHER" id="PTHR24421">
    <property type="entry name" value="NITRATE/NITRITE SENSOR PROTEIN NARX-RELATED"/>
    <property type="match status" value="1"/>
</dbReference>
<dbReference type="Gene3D" id="3.30.565.10">
    <property type="entry name" value="Histidine kinase-like ATPase, C-terminal domain"/>
    <property type="match status" value="1"/>
</dbReference>
<evidence type="ECO:0000256" key="3">
    <source>
        <dbReference type="ARBA" id="ARBA00022679"/>
    </source>
</evidence>
<organism evidence="7 8">
    <name type="scientific">Aquimonas voraii</name>
    <dbReference type="NCBI Taxonomy" id="265719"/>
    <lineage>
        <taxon>Bacteria</taxon>
        <taxon>Pseudomonadati</taxon>
        <taxon>Pseudomonadota</taxon>
        <taxon>Gammaproteobacteria</taxon>
        <taxon>Lysobacterales</taxon>
        <taxon>Lysobacteraceae</taxon>
        <taxon>Aquimonas</taxon>
    </lineage>
</organism>
<evidence type="ECO:0000259" key="6">
    <source>
        <dbReference type="SMART" id="SM00387"/>
    </source>
</evidence>
<dbReference type="InterPro" id="IPR036890">
    <property type="entry name" value="HATPase_C_sf"/>
</dbReference>
<dbReference type="InterPro" id="IPR003594">
    <property type="entry name" value="HATPase_dom"/>
</dbReference>
<dbReference type="STRING" id="265719.SAMN04488509_101327"/>
<gene>
    <name evidence="7" type="ORF">SAMN04488509_101327</name>
</gene>
<dbReference type="Pfam" id="PF02518">
    <property type="entry name" value="HATPase_c"/>
    <property type="match status" value="1"/>
</dbReference>
<evidence type="ECO:0000313" key="7">
    <source>
        <dbReference type="EMBL" id="SDD12257.1"/>
    </source>
</evidence>
<evidence type="ECO:0000313" key="8">
    <source>
        <dbReference type="Proteomes" id="UP000199603"/>
    </source>
</evidence>
<dbReference type="Proteomes" id="UP000199603">
    <property type="component" value="Unassembled WGS sequence"/>
</dbReference>
<dbReference type="GO" id="GO:0004673">
    <property type="term" value="F:protein histidine kinase activity"/>
    <property type="evidence" value="ECO:0007669"/>
    <property type="project" value="UniProtKB-EC"/>
</dbReference>
<accession>A0A1G6S810</accession>
<dbReference type="PANTHER" id="PTHR24421:SF10">
    <property type="entry name" value="NITRATE_NITRITE SENSOR PROTEIN NARQ"/>
    <property type="match status" value="1"/>
</dbReference>
<dbReference type="AlphaFoldDB" id="A0A1G6S810"/>
<dbReference type="GO" id="GO:0000160">
    <property type="term" value="P:phosphorelay signal transduction system"/>
    <property type="evidence" value="ECO:0007669"/>
    <property type="project" value="UniProtKB-KW"/>
</dbReference>
<dbReference type="EMBL" id="FNAG01000001">
    <property type="protein sequence ID" value="SDD12257.1"/>
    <property type="molecule type" value="Genomic_DNA"/>
</dbReference>
<evidence type="ECO:0000256" key="4">
    <source>
        <dbReference type="ARBA" id="ARBA00022777"/>
    </source>
</evidence>
<proteinExistence type="predicted"/>
<feature type="domain" description="Histidine kinase/HSP90-like ATPase" evidence="6">
    <location>
        <begin position="147"/>
        <end position="238"/>
    </location>
</feature>
<protein>
    <recommendedName>
        <fullName evidence="2">histidine kinase</fullName>
        <ecNumber evidence="2">2.7.13.3</ecNumber>
    </recommendedName>
</protein>
<sequence length="241" mass="26855">MAAVLSALALIALAVCGWLWRERQRLLARLAAQQALFAEQSRAERARVRQQTALEERERIHRDLHDDLGSHLLQMIYTAPSPEHADQARAALQNLRDVVSRSRGEPGRLSDVLADIEAEARQRLWAVEAELVWEQADGLPDPQLDSGQALHLHRIVREGISNAIRHAKVRRLRLRARPDGAHLLLDVTDDGFGTPADLREGRGMDSMRSRAAELKGQIDWTPGTQGGTKIVLRFPLPEGGP</sequence>